<feature type="non-terminal residue" evidence="2">
    <location>
        <position position="94"/>
    </location>
</feature>
<feature type="compositionally biased region" description="Low complexity" evidence="1">
    <location>
        <begin position="19"/>
        <end position="28"/>
    </location>
</feature>
<evidence type="ECO:0000313" key="3">
    <source>
        <dbReference type="Proteomes" id="UP000681720"/>
    </source>
</evidence>
<name>A0A8S2VZ93_9BILA</name>
<feature type="region of interest" description="Disordered" evidence="1">
    <location>
        <begin position="1"/>
        <end position="42"/>
    </location>
</feature>
<feature type="compositionally biased region" description="Polar residues" evidence="1">
    <location>
        <begin position="1"/>
        <end position="18"/>
    </location>
</feature>
<sequence>QINAVTTRPQSKLQAQPRSSSENASSASTIAQSRCSSPPMATPLHDFSLSRIRSEQAQDVIIQQIIQQIRNNRRYESFIIQHGILYKLAYRNDA</sequence>
<gene>
    <name evidence="2" type="ORF">GIL414_LOCUS30459</name>
</gene>
<reference evidence="2" key="1">
    <citation type="submission" date="2021-02" db="EMBL/GenBank/DDBJ databases">
        <authorList>
            <person name="Nowell W R."/>
        </authorList>
    </citation>
    <scope>NUCLEOTIDE SEQUENCE</scope>
</reference>
<protein>
    <submittedName>
        <fullName evidence="2">Uncharacterized protein</fullName>
    </submittedName>
</protein>
<evidence type="ECO:0000313" key="2">
    <source>
        <dbReference type="EMBL" id="CAF4407596.1"/>
    </source>
</evidence>
<dbReference type="EMBL" id="CAJOBJ010058503">
    <property type="protein sequence ID" value="CAF4407596.1"/>
    <property type="molecule type" value="Genomic_DNA"/>
</dbReference>
<dbReference type="AlphaFoldDB" id="A0A8S2VZ93"/>
<comment type="caution">
    <text evidence="2">The sequence shown here is derived from an EMBL/GenBank/DDBJ whole genome shotgun (WGS) entry which is preliminary data.</text>
</comment>
<accession>A0A8S2VZ93</accession>
<organism evidence="2 3">
    <name type="scientific">Rotaria magnacalcarata</name>
    <dbReference type="NCBI Taxonomy" id="392030"/>
    <lineage>
        <taxon>Eukaryota</taxon>
        <taxon>Metazoa</taxon>
        <taxon>Spiralia</taxon>
        <taxon>Gnathifera</taxon>
        <taxon>Rotifera</taxon>
        <taxon>Eurotatoria</taxon>
        <taxon>Bdelloidea</taxon>
        <taxon>Philodinida</taxon>
        <taxon>Philodinidae</taxon>
        <taxon>Rotaria</taxon>
    </lineage>
</organism>
<proteinExistence type="predicted"/>
<evidence type="ECO:0000256" key="1">
    <source>
        <dbReference type="SAM" id="MobiDB-lite"/>
    </source>
</evidence>
<dbReference type="Proteomes" id="UP000681720">
    <property type="component" value="Unassembled WGS sequence"/>
</dbReference>
<feature type="non-terminal residue" evidence="2">
    <location>
        <position position="1"/>
    </location>
</feature>